<dbReference type="Proteomes" id="UP001223390">
    <property type="component" value="Unassembled WGS sequence"/>
</dbReference>
<name>A0ABT7GS18_9ACTN</name>
<reference evidence="3 4" key="1">
    <citation type="submission" date="2023-05" db="EMBL/GenBank/DDBJ databases">
        <title>Sequencing and Assembly of Streptomyces sp. NP73.</title>
        <authorList>
            <person name="Konwar A.N."/>
            <person name="Saikia K."/>
            <person name="Thakur D."/>
        </authorList>
    </citation>
    <scope>NUCLEOTIDE SEQUENCE [LARGE SCALE GENOMIC DNA]</scope>
    <source>
        <strain evidence="3 4">NP73</strain>
    </source>
</reference>
<accession>A0ABT7GS18</accession>
<evidence type="ECO:0000259" key="2">
    <source>
        <dbReference type="Pfam" id="PF00561"/>
    </source>
</evidence>
<feature type="compositionally biased region" description="Basic and acidic residues" evidence="1">
    <location>
        <begin position="1"/>
        <end position="11"/>
    </location>
</feature>
<sequence>MPVQTTEHEVPHTSTVPANKGKAVKLRVREHDGTPPNTPPDKRRVVLMLHGRTVPVLAVYDIGLGDYSWSRVLAHAGYDVFMMDLQGMGRSPRPEMDKACNANPDHHDRVTYPNLPLTSACAPSYPHQLTNSQSDWDELHAVVEYIKHRHGVQQLDMIGNSAAAFAMGPYAIQHKENVRSLMFQAPAFTPNGQDSAPGTDFGAPFPMPRDTPPYPMALGLKEGLKTAWKKEVSPDCPGQQAPDAVDLVWKAIMESDDVGSTWGKPLPGGGTEGVSRQRQPFTWGWNKKTAPLHGTLGGPVPVCIVYGDLDKTVTEGVVSVTELYKAIPGENKLMFKVSCASHQMVWEGRRTTLHTMSKQWLKHNKVFGREKGSFHVDDNDEVTVLPVP</sequence>
<organism evidence="3 4">
    <name type="scientific">Streptomyces katrae</name>
    <dbReference type="NCBI Taxonomy" id="68223"/>
    <lineage>
        <taxon>Bacteria</taxon>
        <taxon>Bacillati</taxon>
        <taxon>Actinomycetota</taxon>
        <taxon>Actinomycetes</taxon>
        <taxon>Kitasatosporales</taxon>
        <taxon>Streptomycetaceae</taxon>
        <taxon>Streptomyces</taxon>
    </lineage>
</organism>
<dbReference type="RefSeq" id="WP_285341961.1">
    <property type="nucleotide sequence ID" value="NZ_JASITI010000012.1"/>
</dbReference>
<proteinExistence type="predicted"/>
<comment type="caution">
    <text evidence="3">The sequence shown here is derived from an EMBL/GenBank/DDBJ whole genome shotgun (WGS) entry which is preliminary data.</text>
</comment>
<feature type="domain" description="AB hydrolase-1" evidence="2">
    <location>
        <begin position="45"/>
        <end position="347"/>
    </location>
</feature>
<feature type="region of interest" description="Disordered" evidence="1">
    <location>
        <begin position="1"/>
        <end position="23"/>
    </location>
</feature>
<keyword evidence="3" id="KW-0378">Hydrolase</keyword>
<keyword evidence="4" id="KW-1185">Reference proteome</keyword>
<dbReference type="EMBL" id="JASITI010000012">
    <property type="protein sequence ID" value="MDK9496406.1"/>
    <property type="molecule type" value="Genomic_DNA"/>
</dbReference>
<dbReference type="SUPFAM" id="SSF53474">
    <property type="entry name" value="alpha/beta-Hydrolases"/>
    <property type="match status" value="1"/>
</dbReference>
<evidence type="ECO:0000256" key="1">
    <source>
        <dbReference type="SAM" id="MobiDB-lite"/>
    </source>
</evidence>
<evidence type="ECO:0000313" key="3">
    <source>
        <dbReference type="EMBL" id="MDK9496406.1"/>
    </source>
</evidence>
<dbReference type="Gene3D" id="3.40.50.1820">
    <property type="entry name" value="alpha/beta hydrolase"/>
    <property type="match status" value="1"/>
</dbReference>
<gene>
    <name evidence="3" type="ORF">QEZ40_000941</name>
</gene>
<dbReference type="InterPro" id="IPR000073">
    <property type="entry name" value="AB_hydrolase_1"/>
</dbReference>
<dbReference type="Pfam" id="PF00561">
    <property type="entry name" value="Abhydrolase_1"/>
    <property type="match status" value="1"/>
</dbReference>
<dbReference type="GO" id="GO:0016787">
    <property type="term" value="F:hydrolase activity"/>
    <property type="evidence" value="ECO:0007669"/>
    <property type="project" value="UniProtKB-KW"/>
</dbReference>
<protein>
    <submittedName>
        <fullName evidence="3">Alpha/beta fold hydrolase</fullName>
    </submittedName>
</protein>
<dbReference type="InterPro" id="IPR029058">
    <property type="entry name" value="AB_hydrolase_fold"/>
</dbReference>
<evidence type="ECO:0000313" key="4">
    <source>
        <dbReference type="Proteomes" id="UP001223390"/>
    </source>
</evidence>